<keyword evidence="6" id="KW-1185">Reference proteome</keyword>
<proteinExistence type="predicted"/>
<dbReference type="InterPro" id="IPR050695">
    <property type="entry name" value="N-acetylmuramoyl_amidase_3"/>
</dbReference>
<dbReference type="SUPFAM" id="SSF53187">
    <property type="entry name" value="Zn-dependent exopeptidases"/>
    <property type="match status" value="1"/>
</dbReference>
<dbReference type="Pfam" id="PF01520">
    <property type="entry name" value="Amidase_3"/>
    <property type="match status" value="1"/>
</dbReference>
<name>A0A371JMW2_9FLAO</name>
<gene>
    <name evidence="5" type="ORF">DX873_15565</name>
</gene>
<dbReference type="EMBL" id="QTJX01000004">
    <property type="protein sequence ID" value="RDY58417.1"/>
    <property type="molecule type" value="Genomic_DNA"/>
</dbReference>
<dbReference type="OrthoDB" id="9806267at2"/>
<accession>A0A371JMW2</accession>
<evidence type="ECO:0000256" key="1">
    <source>
        <dbReference type="ARBA" id="ARBA00001561"/>
    </source>
</evidence>
<sequence length="213" mass="23968">MQVNMKPVKLLITLLFLMPLHMPVAQHKKVIIIDAGHGGMDSGAIGTNHIKEKDITLAIAKAMLEFNRKVLNNEYDLYLTRYTDTLISLRHRTKLVKAIQPDLFISLHCNHAKNERATGVEIYLHSKTSITTKNQVESMRLGQSIVETLTQKLGYRSRGLKRANFQVLRESIAVCPAILVELGFLSNHDEAAYLEMENNSMALALAVLMSIKM</sequence>
<comment type="catalytic activity">
    <reaction evidence="1">
        <text>Hydrolyzes the link between N-acetylmuramoyl residues and L-amino acid residues in certain cell-wall glycopeptides.</text>
        <dbReference type="EC" id="3.5.1.28"/>
    </reaction>
</comment>
<reference evidence="5 6" key="1">
    <citation type="submission" date="2018-08" db="EMBL/GenBank/DDBJ databases">
        <title>Muricauda nanhaiensis sp. nov., isolated from seawater of the South China Sea.</title>
        <authorList>
            <person name="Dang Y."/>
        </authorList>
    </citation>
    <scope>NUCLEOTIDE SEQUENCE [LARGE SCALE GENOMIC DNA]</scope>
    <source>
        <strain evidence="5 6">SM1704</strain>
    </source>
</reference>
<evidence type="ECO:0000313" key="5">
    <source>
        <dbReference type="EMBL" id="RDY58417.1"/>
    </source>
</evidence>
<comment type="caution">
    <text evidence="5">The sequence shown here is derived from an EMBL/GenBank/DDBJ whole genome shotgun (WGS) entry which is preliminary data.</text>
</comment>
<dbReference type="PANTHER" id="PTHR30404">
    <property type="entry name" value="N-ACETYLMURAMOYL-L-ALANINE AMIDASE"/>
    <property type="match status" value="1"/>
</dbReference>
<dbReference type="GO" id="GO:0030288">
    <property type="term" value="C:outer membrane-bounded periplasmic space"/>
    <property type="evidence" value="ECO:0007669"/>
    <property type="project" value="TreeGrafter"/>
</dbReference>
<evidence type="ECO:0000259" key="4">
    <source>
        <dbReference type="SMART" id="SM00646"/>
    </source>
</evidence>
<evidence type="ECO:0000256" key="3">
    <source>
        <dbReference type="ARBA" id="ARBA00022801"/>
    </source>
</evidence>
<dbReference type="Proteomes" id="UP000261828">
    <property type="component" value="Unassembled WGS sequence"/>
</dbReference>
<dbReference type="AlphaFoldDB" id="A0A371JMW2"/>
<dbReference type="CDD" id="cd02696">
    <property type="entry name" value="MurNAc-LAA"/>
    <property type="match status" value="1"/>
</dbReference>
<dbReference type="SMART" id="SM00646">
    <property type="entry name" value="Ami_3"/>
    <property type="match status" value="1"/>
</dbReference>
<dbReference type="GO" id="GO:0008745">
    <property type="term" value="F:N-acetylmuramoyl-L-alanine amidase activity"/>
    <property type="evidence" value="ECO:0007669"/>
    <property type="project" value="UniProtKB-EC"/>
</dbReference>
<dbReference type="InterPro" id="IPR002508">
    <property type="entry name" value="MurNAc-LAA_cat"/>
</dbReference>
<dbReference type="GO" id="GO:0009253">
    <property type="term" value="P:peptidoglycan catabolic process"/>
    <property type="evidence" value="ECO:0007669"/>
    <property type="project" value="InterPro"/>
</dbReference>
<evidence type="ECO:0000256" key="2">
    <source>
        <dbReference type="ARBA" id="ARBA00011901"/>
    </source>
</evidence>
<organism evidence="5 6">
    <name type="scientific">Flagellimonas nanhaiensis</name>
    <dbReference type="NCBI Taxonomy" id="2292706"/>
    <lineage>
        <taxon>Bacteria</taxon>
        <taxon>Pseudomonadati</taxon>
        <taxon>Bacteroidota</taxon>
        <taxon>Flavobacteriia</taxon>
        <taxon>Flavobacteriales</taxon>
        <taxon>Flavobacteriaceae</taxon>
        <taxon>Flagellimonas</taxon>
    </lineage>
</organism>
<dbReference type="Gene3D" id="3.40.630.40">
    <property type="entry name" value="Zn-dependent exopeptidases"/>
    <property type="match status" value="1"/>
</dbReference>
<feature type="domain" description="MurNAc-LAA" evidence="4">
    <location>
        <begin position="93"/>
        <end position="212"/>
    </location>
</feature>
<protein>
    <recommendedName>
        <fullName evidence="2">N-acetylmuramoyl-L-alanine amidase</fullName>
        <ecNumber evidence="2">3.5.1.28</ecNumber>
    </recommendedName>
</protein>
<evidence type="ECO:0000313" key="6">
    <source>
        <dbReference type="Proteomes" id="UP000261828"/>
    </source>
</evidence>
<dbReference type="EC" id="3.5.1.28" evidence="2"/>
<dbReference type="PANTHER" id="PTHR30404:SF0">
    <property type="entry name" value="N-ACETYLMURAMOYL-L-ALANINE AMIDASE AMIC"/>
    <property type="match status" value="1"/>
</dbReference>
<keyword evidence="3" id="KW-0378">Hydrolase</keyword>